<gene>
    <name evidence="12" type="primary">cas3</name>
    <name evidence="12" type="ORF">PUN32_02155</name>
</gene>
<dbReference type="Gene3D" id="1.10.3210.30">
    <property type="match status" value="1"/>
</dbReference>
<dbReference type="InterPro" id="IPR014001">
    <property type="entry name" value="Helicase_ATP-bd"/>
</dbReference>
<dbReference type="Pfam" id="PF18019">
    <property type="entry name" value="Cas3_HD"/>
    <property type="match status" value="1"/>
</dbReference>
<keyword evidence="13" id="KW-1185">Reference proteome</keyword>
<reference evidence="12 13" key="1">
    <citation type="submission" date="2023-02" db="EMBL/GenBank/DDBJ databases">
        <title>Vibrio intestini sp. nov., a close relative of Vibrio cholerae isolated from the intestine of Healthy Culter dabryi.</title>
        <authorList>
            <person name="Wu N."/>
        </authorList>
    </citation>
    <scope>NUCLEOTIDE SEQUENCE [LARGE SCALE GENOMIC DNA]</scope>
    <source>
        <strain evidence="12 13">DSL-7</strain>
    </source>
</reference>
<proteinExistence type="inferred from homology"/>
<dbReference type="SUPFAM" id="SSF52540">
    <property type="entry name" value="P-loop containing nucleoside triphosphate hydrolases"/>
    <property type="match status" value="1"/>
</dbReference>
<evidence type="ECO:0000259" key="10">
    <source>
        <dbReference type="PROSITE" id="PS51194"/>
    </source>
</evidence>
<dbReference type="PANTHER" id="PTHR47962:SF5">
    <property type="entry name" value="ATP-DEPENDENT HELICASE LHR-RELATED"/>
    <property type="match status" value="1"/>
</dbReference>
<keyword evidence="4" id="KW-0479">Metal-binding</keyword>
<evidence type="ECO:0000256" key="6">
    <source>
        <dbReference type="ARBA" id="ARBA00022801"/>
    </source>
</evidence>
<dbReference type="PROSITE" id="PS51194">
    <property type="entry name" value="HELICASE_CTER"/>
    <property type="match status" value="1"/>
</dbReference>
<keyword evidence="3" id="KW-0540">Nuclease</keyword>
<dbReference type="InterPro" id="IPR027417">
    <property type="entry name" value="P-loop_NTPase"/>
</dbReference>
<feature type="domain" description="HD Cas3-type" evidence="11">
    <location>
        <begin position="17"/>
        <end position="239"/>
    </location>
</feature>
<dbReference type="EMBL" id="JARBFT010000002">
    <property type="protein sequence ID" value="MDE1513814.1"/>
    <property type="molecule type" value="Genomic_DNA"/>
</dbReference>
<dbReference type="InterPro" id="IPR054712">
    <property type="entry name" value="Cas3-like_dom"/>
</dbReference>
<keyword evidence="9" id="KW-0051">Antiviral defense</keyword>
<comment type="similarity">
    <text evidence="2">In the central section; belongs to the CRISPR-associated helicase Cas3 family.</text>
</comment>
<evidence type="ECO:0000256" key="8">
    <source>
        <dbReference type="ARBA" id="ARBA00022840"/>
    </source>
</evidence>
<dbReference type="InterPro" id="IPR006483">
    <property type="entry name" value="CRISPR-assoc_Cas3_HD"/>
</dbReference>
<dbReference type="InterPro" id="IPR038257">
    <property type="entry name" value="CRISPR-assoc_Cas3_HD_sf"/>
</dbReference>
<accession>A0ABT5UWU6</accession>
<comment type="similarity">
    <text evidence="1">In the N-terminal section; belongs to the CRISPR-associated nuclease Cas3-HD family.</text>
</comment>
<name>A0ABT5UWU6_9VIBR</name>
<evidence type="ECO:0000313" key="12">
    <source>
        <dbReference type="EMBL" id="MDE1513814.1"/>
    </source>
</evidence>
<dbReference type="InterPro" id="IPR006474">
    <property type="entry name" value="Helicase_Cas3_CRISPR-ass_core"/>
</dbReference>
<dbReference type="InterPro" id="IPR052511">
    <property type="entry name" value="ATP-dep_Helicase"/>
</dbReference>
<dbReference type="SUPFAM" id="SSF109604">
    <property type="entry name" value="HD-domain/PDEase-like"/>
    <property type="match status" value="1"/>
</dbReference>
<evidence type="ECO:0000256" key="9">
    <source>
        <dbReference type="ARBA" id="ARBA00023118"/>
    </source>
</evidence>
<feature type="domain" description="Helicase C-terminal" evidence="10">
    <location>
        <begin position="514"/>
        <end position="664"/>
    </location>
</feature>
<dbReference type="Pfam" id="PF22590">
    <property type="entry name" value="Cas3-like_C_2"/>
    <property type="match status" value="1"/>
</dbReference>
<evidence type="ECO:0000256" key="1">
    <source>
        <dbReference type="ARBA" id="ARBA00006847"/>
    </source>
</evidence>
<dbReference type="Gene3D" id="3.40.50.300">
    <property type="entry name" value="P-loop containing nucleotide triphosphate hydrolases"/>
    <property type="match status" value="2"/>
</dbReference>
<comment type="caution">
    <text evidence="12">The sequence shown here is derived from an EMBL/GenBank/DDBJ whole genome shotgun (WGS) entry which is preliminary data.</text>
</comment>
<dbReference type="SMART" id="SM00487">
    <property type="entry name" value="DEXDc"/>
    <property type="match status" value="1"/>
</dbReference>
<keyword evidence="8" id="KW-0067">ATP-binding</keyword>
<dbReference type="PROSITE" id="PS51643">
    <property type="entry name" value="HD_CAS3"/>
    <property type="match status" value="1"/>
</dbReference>
<dbReference type="SMART" id="SM00490">
    <property type="entry name" value="HELICc"/>
    <property type="match status" value="1"/>
</dbReference>
<evidence type="ECO:0000256" key="7">
    <source>
        <dbReference type="ARBA" id="ARBA00022806"/>
    </source>
</evidence>
<keyword evidence="5" id="KW-0547">Nucleotide-binding</keyword>
<keyword evidence="6" id="KW-0378">Hydrolase</keyword>
<keyword evidence="7" id="KW-0347">Helicase</keyword>
<dbReference type="RefSeq" id="WP_274721568.1">
    <property type="nucleotide sequence ID" value="NZ_JARBFT010000002.1"/>
</dbReference>
<dbReference type="InterPro" id="IPR011545">
    <property type="entry name" value="DEAD/DEAH_box_helicase_dom"/>
</dbReference>
<evidence type="ECO:0000256" key="4">
    <source>
        <dbReference type="ARBA" id="ARBA00022723"/>
    </source>
</evidence>
<evidence type="ECO:0000256" key="3">
    <source>
        <dbReference type="ARBA" id="ARBA00022722"/>
    </source>
</evidence>
<protein>
    <submittedName>
        <fullName evidence="12">CRISPR-associated helicase Cas3</fullName>
    </submittedName>
</protein>
<evidence type="ECO:0000313" key="13">
    <source>
        <dbReference type="Proteomes" id="UP001216189"/>
    </source>
</evidence>
<dbReference type="Proteomes" id="UP001216189">
    <property type="component" value="Unassembled WGS sequence"/>
</dbReference>
<evidence type="ECO:0000256" key="2">
    <source>
        <dbReference type="ARBA" id="ARBA00009046"/>
    </source>
</evidence>
<evidence type="ECO:0000259" key="11">
    <source>
        <dbReference type="PROSITE" id="PS51643"/>
    </source>
</evidence>
<dbReference type="Pfam" id="PF00270">
    <property type="entry name" value="DEAD"/>
    <property type="match status" value="1"/>
</dbReference>
<evidence type="ECO:0000256" key="5">
    <source>
        <dbReference type="ARBA" id="ARBA00022741"/>
    </source>
</evidence>
<dbReference type="CDD" id="cd09641">
    <property type="entry name" value="Cas3''_I"/>
    <property type="match status" value="1"/>
</dbReference>
<dbReference type="PANTHER" id="PTHR47962">
    <property type="entry name" value="ATP-DEPENDENT HELICASE LHR-RELATED-RELATED"/>
    <property type="match status" value="1"/>
</dbReference>
<dbReference type="NCBIfam" id="TIGR01587">
    <property type="entry name" value="cas3_core"/>
    <property type="match status" value="1"/>
</dbReference>
<dbReference type="NCBIfam" id="TIGR01596">
    <property type="entry name" value="cas3_HD"/>
    <property type="match status" value="1"/>
</dbReference>
<sequence>MNDCNPSESYIAHPDIETGHHQSVYAHLNAVSELAGRLGAKIGFAELGRLIGLMHDFGKYSGAFQKYMRLIVEEQTGYSPDNDEGSFESSTSKSLKGKIDHSSAGAQWVINSLVPHLAKLKQQDATLAPYGLAITQALSMCIASHHSGLIDSLSEHENVFANRIKKHDELTHLKECSENADPDLLSQAQSLASFEFILESSQHLKSLFEQFELSAIEHDYYLGMFTKMLFSCLIDADRIDSADFDQPSNKPERFKQPDWTSACDKIESFIAQFEPVNPIDHIRAEISDNCFNRAQGETGIYSLTVPTGGGKTYASLRFALHHAQKHNLDRIIYIIPFTSIIEQNANAIRGVLDEINADDWVLEHHSSLEPEQQTWRSKLACENWDKPIVLTTMVQFLESLFASGTRGSRRLHQLSNAVLVFDEIQTLPIRCVHLFNNTINYLTRFANSTALMCTATQPLLNQLPEQIKLFGELQLPLENELTPNIEKLYQQLERVSLKNVTKKEGWSAAEITELVQQQLSEAQSCLVIVNTKAWAKTLFQALQSQLTNETKIFHLSTGMCSAHRKQILDEVRARLSSGVATLCISTQLIEAGVDVDFGCVIRFVAGLDSMAQAAGRCNRNGKQQKGHVFVLNPTQENVGMLHDIKTGIAASKRIFTEFSEQDLLKPQAMSQYFQYYFYERHKEMTYPVKQAQTLLNLLSSNQRNINQTPFTLKQSFMTAAKQFKAIDAPVHSVIVPFNDEAQSIITQLCALDQRFDAASYRCLLKSAQKYSVNIFPNVWQKLTDQQAVFPIAQDEAVFYLSEEFYSQDFGLSLEVTNAQQDLIF</sequence>
<dbReference type="CDD" id="cd17930">
    <property type="entry name" value="DEXHc_cas3"/>
    <property type="match status" value="1"/>
</dbReference>
<dbReference type="InterPro" id="IPR001650">
    <property type="entry name" value="Helicase_C-like"/>
</dbReference>
<organism evidence="12 13">
    <name type="scientific">Vibrio chanodichtyis</name>
    <dbReference type="NCBI Taxonomy" id="3027932"/>
    <lineage>
        <taxon>Bacteria</taxon>
        <taxon>Pseudomonadati</taxon>
        <taxon>Pseudomonadota</taxon>
        <taxon>Gammaproteobacteria</taxon>
        <taxon>Vibrionales</taxon>
        <taxon>Vibrionaceae</taxon>
        <taxon>Vibrio</taxon>
    </lineage>
</organism>